<comment type="caution">
    <text evidence="1">The sequence shown here is derived from an EMBL/GenBank/DDBJ whole genome shotgun (WGS) entry which is preliminary data.</text>
</comment>
<evidence type="ECO:0000313" key="2">
    <source>
        <dbReference type="Proteomes" id="UP001629744"/>
    </source>
</evidence>
<dbReference type="Proteomes" id="UP001629744">
    <property type="component" value="Unassembled WGS sequence"/>
</dbReference>
<proteinExistence type="predicted"/>
<keyword evidence="2" id="KW-1185">Reference proteome</keyword>
<reference evidence="1 2" key="1">
    <citation type="submission" date="2023-11" db="EMBL/GenBank/DDBJ databases">
        <authorList>
            <person name="Val-Calvo J."/>
            <person name="Scortti M."/>
            <person name="Vazquez-Boland J."/>
        </authorList>
    </citation>
    <scope>NUCLEOTIDE SEQUENCE [LARGE SCALE GENOMIC DNA]</scope>
    <source>
        <strain evidence="1 2">DSM 46662</strain>
    </source>
</reference>
<dbReference type="RefSeq" id="WP_348610851.1">
    <property type="nucleotide sequence ID" value="NZ_CP157276.1"/>
</dbReference>
<gene>
    <name evidence="1" type="ORF">ABEU19_004632</name>
</gene>
<evidence type="ECO:0000313" key="1">
    <source>
        <dbReference type="EMBL" id="MFM1731084.1"/>
    </source>
</evidence>
<sequence length="48" mass="5115">MTTGTSDAARIRRLAERIADTSEKAANIAAAGEIMRLAATLEKELARV</sequence>
<dbReference type="EMBL" id="JBDLNU010000006">
    <property type="protein sequence ID" value="MFM1731084.1"/>
    <property type="molecule type" value="Genomic_DNA"/>
</dbReference>
<protein>
    <submittedName>
        <fullName evidence="1">Uncharacterized protein</fullName>
    </submittedName>
</protein>
<accession>A0ABW9G143</accession>
<organism evidence="1 2">
    <name type="scientific">Prescottella soli</name>
    <dbReference type="NCBI Taxonomy" id="1543852"/>
    <lineage>
        <taxon>Bacteria</taxon>
        <taxon>Bacillati</taxon>
        <taxon>Actinomycetota</taxon>
        <taxon>Actinomycetes</taxon>
        <taxon>Mycobacteriales</taxon>
        <taxon>Nocardiaceae</taxon>
        <taxon>Prescottella</taxon>
    </lineage>
</organism>
<name>A0ABW9G143_9NOCA</name>